<gene>
    <name evidence="1" type="ORF">JTE90_021330</name>
</gene>
<dbReference type="AlphaFoldDB" id="A0AAV6VND6"/>
<organism evidence="1 2">
    <name type="scientific">Oedothorax gibbosus</name>
    <dbReference type="NCBI Taxonomy" id="931172"/>
    <lineage>
        <taxon>Eukaryota</taxon>
        <taxon>Metazoa</taxon>
        <taxon>Ecdysozoa</taxon>
        <taxon>Arthropoda</taxon>
        <taxon>Chelicerata</taxon>
        <taxon>Arachnida</taxon>
        <taxon>Araneae</taxon>
        <taxon>Araneomorphae</taxon>
        <taxon>Entelegynae</taxon>
        <taxon>Araneoidea</taxon>
        <taxon>Linyphiidae</taxon>
        <taxon>Erigoninae</taxon>
        <taxon>Oedothorax</taxon>
    </lineage>
</organism>
<comment type="caution">
    <text evidence="1">The sequence shown here is derived from an EMBL/GenBank/DDBJ whole genome shotgun (WGS) entry which is preliminary data.</text>
</comment>
<dbReference type="Proteomes" id="UP000827092">
    <property type="component" value="Unassembled WGS sequence"/>
</dbReference>
<name>A0AAV6VND6_9ARAC</name>
<protein>
    <submittedName>
        <fullName evidence="1">Uncharacterized protein</fullName>
    </submittedName>
</protein>
<reference evidence="1 2" key="1">
    <citation type="journal article" date="2022" name="Nat. Ecol. Evol.">
        <title>A masculinizing supergene underlies an exaggerated male reproductive morph in a spider.</title>
        <authorList>
            <person name="Hendrickx F."/>
            <person name="De Corte Z."/>
            <person name="Sonet G."/>
            <person name="Van Belleghem S.M."/>
            <person name="Kostlbacher S."/>
            <person name="Vangestel C."/>
        </authorList>
    </citation>
    <scope>NUCLEOTIDE SEQUENCE [LARGE SCALE GENOMIC DNA]</scope>
    <source>
        <strain evidence="1">W744_W776</strain>
    </source>
</reference>
<keyword evidence="2" id="KW-1185">Reference proteome</keyword>
<sequence length="193" mass="22847">MITQKDLEDIYYQHLTINTINKYTINKSAVELYQILKVDAECIDNRDLELETKCFPDLFPTGYNGMNQERSSKLIVFEYTKLRVMSFVSRFRLTVQYLFYLLNLSNIRQLASGIFQKMNTTCKKCERVFKCVEKHNEETEMSLWSNFCKAAQFVIVLVQAEKISHVNFFQEINFNKSLQARLWNTAMRSLNSR</sequence>
<evidence type="ECO:0000313" key="1">
    <source>
        <dbReference type="EMBL" id="KAG8197600.1"/>
    </source>
</evidence>
<dbReference type="EMBL" id="JAFNEN010000053">
    <property type="protein sequence ID" value="KAG8197600.1"/>
    <property type="molecule type" value="Genomic_DNA"/>
</dbReference>
<evidence type="ECO:0000313" key="2">
    <source>
        <dbReference type="Proteomes" id="UP000827092"/>
    </source>
</evidence>
<accession>A0AAV6VND6</accession>
<proteinExistence type="predicted"/>